<dbReference type="AlphaFoldDB" id="A0A0P8WMS4"/>
<dbReference type="UniPathway" id="UPA00031">
    <property type="reaction ID" value="UER00013"/>
</dbReference>
<dbReference type="EMBL" id="LKET01000035">
    <property type="protein sequence ID" value="KPU43820.1"/>
    <property type="molecule type" value="Genomic_DNA"/>
</dbReference>
<organism evidence="10 11">
    <name type="scientific">Oxobacter pfennigii</name>
    <dbReference type="NCBI Taxonomy" id="36849"/>
    <lineage>
        <taxon>Bacteria</taxon>
        <taxon>Bacillati</taxon>
        <taxon>Bacillota</taxon>
        <taxon>Clostridia</taxon>
        <taxon>Eubacteriales</taxon>
        <taxon>Clostridiaceae</taxon>
        <taxon>Oxobacter</taxon>
    </lineage>
</organism>
<dbReference type="Gene3D" id="3.20.20.140">
    <property type="entry name" value="Metal-dependent hydrolases"/>
    <property type="match status" value="1"/>
</dbReference>
<dbReference type="NCBIfam" id="NF005996">
    <property type="entry name" value="PRK08123.1"/>
    <property type="match status" value="1"/>
</dbReference>
<evidence type="ECO:0000256" key="2">
    <source>
        <dbReference type="ARBA" id="ARBA00009152"/>
    </source>
</evidence>
<proteinExistence type="inferred from homology"/>
<accession>A0A0P8WMS4</accession>
<keyword evidence="6 8" id="KW-0368">Histidine biosynthesis</keyword>
<dbReference type="GO" id="GO:0004401">
    <property type="term" value="F:histidinol-phosphatase activity"/>
    <property type="evidence" value="ECO:0007669"/>
    <property type="project" value="UniProtKB-UniRule"/>
</dbReference>
<reference evidence="10 11" key="1">
    <citation type="submission" date="2015-09" db="EMBL/GenBank/DDBJ databases">
        <title>Genome sequence of Oxobacter pfennigii DSM 3222.</title>
        <authorList>
            <person name="Poehlein A."/>
            <person name="Bengelsdorf F.R."/>
            <person name="Schiel-Bengelsdorf B."/>
            <person name="Duerre P."/>
            <person name="Daniel R."/>
        </authorList>
    </citation>
    <scope>NUCLEOTIDE SEQUENCE [LARGE SCALE GENOMIC DNA]</scope>
    <source>
        <strain evidence="10 11">DSM 3222</strain>
    </source>
</reference>
<evidence type="ECO:0000256" key="3">
    <source>
        <dbReference type="ARBA" id="ARBA00013085"/>
    </source>
</evidence>
<dbReference type="SUPFAM" id="SSF89550">
    <property type="entry name" value="PHP domain-like"/>
    <property type="match status" value="1"/>
</dbReference>
<comment type="pathway">
    <text evidence="1 8">Amino-acid biosynthesis; L-histidine biosynthesis; L-histidine from 5-phospho-alpha-D-ribose 1-diphosphate: step 8/9.</text>
</comment>
<dbReference type="Pfam" id="PF02811">
    <property type="entry name" value="PHP"/>
    <property type="match status" value="1"/>
</dbReference>
<evidence type="ECO:0000256" key="7">
    <source>
        <dbReference type="ARBA" id="ARBA00049158"/>
    </source>
</evidence>
<dbReference type="GO" id="GO:0005737">
    <property type="term" value="C:cytoplasm"/>
    <property type="evidence" value="ECO:0007669"/>
    <property type="project" value="TreeGrafter"/>
</dbReference>
<comment type="similarity">
    <text evidence="2 8">Belongs to the PHP hydrolase family. HisK subfamily.</text>
</comment>
<feature type="domain" description="PHP" evidence="9">
    <location>
        <begin position="6"/>
        <end position="207"/>
    </location>
</feature>
<comment type="caution">
    <text evidence="10">The sequence shown here is derived from an EMBL/GenBank/DDBJ whole genome shotgun (WGS) entry which is preliminary data.</text>
</comment>
<dbReference type="GO" id="GO:0000105">
    <property type="term" value="P:L-histidine biosynthetic process"/>
    <property type="evidence" value="ECO:0007669"/>
    <property type="project" value="UniProtKB-UniRule"/>
</dbReference>
<comment type="catalytic activity">
    <reaction evidence="7 8">
        <text>L-histidinol phosphate + H2O = L-histidinol + phosphate</text>
        <dbReference type="Rhea" id="RHEA:14465"/>
        <dbReference type="ChEBI" id="CHEBI:15377"/>
        <dbReference type="ChEBI" id="CHEBI:43474"/>
        <dbReference type="ChEBI" id="CHEBI:57699"/>
        <dbReference type="ChEBI" id="CHEBI:57980"/>
        <dbReference type="EC" id="3.1.3.15"/>
    </reaction>
</comment>
<dbReference type="EC" id="3.1.3.15" evidence="3 8"/>
<evidence type="ECO:0000313" key="10">
    <source>
        <dbReference type="EMBL" id="KPU43820.1"/>
    </source>
</evidence>
<name>A0A0P8WMS4_9CLOT</name>
<dbReference type="PANTHER" id="PTHR21039:SF0">
    <property type="entry name" value="HISTIDINOL-PHOSPHATASE"/>
    <property type="match status" value="1"/>
</dbReference>
<protein>
    <recommendedName>
        <fullName evidence="3 8">Histidinol-phosphatase</fullName>
        <shortName evidence="8">HolPase</shortName>
        <ecNumber evidence="3 8">3.1.3.15</ecNumber>
    </recommendedName>
</protein>
<evidence type="ECO:0000256" key="4">
    <source>
        <dbReference type="ARBA" id="ARBA00022605"/>
    </source>
</evidence>
<evidence type="ECO:0000256" key="5">
    <source>
        <dbReference type="ARBA" id="ARBA00022801"/>
    </source>
</evidence>
<dbReference type="InterPro" id="IPR010140">
    <property type="entry name" value="Histidinol_P_phosphatase_HisJ"/>
</dbReference>
<dbReference type="CDD" id="cd12110">
    <property type="entry name" value="PHP_HisPPase_Hisj_like"/>
    <property type="match status" value="1"/>
</dbReference>
<dbReference type="STRING" id="36849.OXPF_26800"/>
<dbReference type="PANTHER" id="PTHR21039">
    <property type="entry name" value="HISTIDINOL PHOSPHATASE-RELATED"/>
    <property type="match status" value="1"/>
</dbReference>
<dbReference type="RefSeq" id="WP_054875705.1">
    <property type="nucleotide sequence ID" value="NZ_LKET01000035.1"/>
</dbReference>
<sequence length="280" mass="32189">MGYSNFHTHCIFCDGKGEPESFVQEAVKQGFDALGFSSHSPLSFNSWTMKEERIEEYLNTIENLRVKYKDDIQVYKGLEIDYIPGIYGPRSTRFENLNLDYNIGSIHTIKDEKTGEYPNIDGSSDEFERMLNGMFGGSMEKMARKYYGLVRDMVEIHAPDIVGHLDLLKKNNRGGKYFTEEESWYKEEIAKTLFVISKYRSIVEVNTGGMSRNYIDTFYPSPWILEECREMDIPVVLSADAHEPANISAFFNETAAFLKDIGYAKQRVLYNGKWADVGLE</sequence>
<keyword evidence="5 8" id="KW-0378">Hydrolase</keyword>
<gene>
    <name evidence="10" type="primary">hisK_2</name>
    <name evidence="10" type="ORF">OXPF_26800</name>
</gene>
<dbReference type="NCBIfam" id="TIGR01856">
    <property type="entry name" value="hisJ_fam"/>
    <property type="match status" value="1"/>
</dbReference>
<evidence type="ECO:0000256" key="6">
    <source>
        <dbReference type="ARBA" id="ARBA00023102"/>
    </source>
</evidence>
<evidence type="ECO:0000256" key="1">
    <source>
        <dbReference type="ARBA" id="ARBA00004970"/>
    </source>
</evidence>
<evidence type="ECO:0000259" key="9">
    <source>
        <dbReference type="Pfam" id="PF02811"/>
    </source>
</evidence>
<keyword evidence="4 8" id="KW-0028">Amino-acid biosynthesis</keyword>
<keyword evidence="11" id="KW-1185">Reference proteome</keyword>
<evidence type="ECO:0000313" key="11">
    <source>
        <dbReference type="Proteomes" id="UP000050326"/>
    </source>
</evidence>
<evidence type="ECO:0000256" key="8">
    <source>
        <dbReference type="RuleBase" id="RU366003"/>
    </source>
</evidence>
<dbReference type="Proteomes" id="UP000050326">
    <property type="component" value="Unassembled WGS sequence"/>
</dbReference>
<dbReference type="OrthoDB" id="9775255at2"/>
<dbReference type="InterPro" id="IPR016195">
    <property type="entry name" value="Pol/histidinol_Pase-like"/>
</dbReference>
<dbReference type="InterPro" id="IPR004013">
    <property type="entry name" value="PHP_dom"/>
</dbReference>